<proteinExistence type="predicted"/>
<reference evidence="2" key="1">
    <citation type="submission" date="2015-09" db="EMBL/GenBank/DDBJ databases">
        <authorList>
            <person name="Rodrigo-Torres L."/>
            <person name="Arahal D.R."/>
        </authorList>
    </citation>
    <scope>NUCLEOTIDE SEQUENCE [LARGE SCALE GENOMIC DNA]</scope>
    <source>
        <strain evidence="2">CECT 5091</strain>
    </source>
</reference>
<gene>
    <name evidence="1" type="ORF">RUE5091_04082</name>
</gene>
<dbReference type="AlphaFoldDB" id="A0A0P1IJP8"/>
<evidence type="ECO:0000313" key="2">
    <source>
        <dbReference type="Proteomes" id="UP000051260"/>
    </source>
</evidence>
<keyword evidence="2" id="KW-1185">Reference proteome</keyword>
<sequence length="192" mass="21888">MQLSHVHQFSWETTVVDKRAATATSEKDVDSPHWLVRQRLQSLVFCELRSLGCRAALIKEGSLWTSEAVQHLLRIVSAPDRGRPRTDINPLSRCCNRAEIPAIRRRCKIRQGSNSHSAGPWGRFERRDGADRGELADSIQKLLNVPRSEGLYRPLAANDWGWSVHRTRRQPLFSTRKSIMARAFAGRLLRLA</sequence>
<name>A0A0P1IJP8_9RHOB</name>
<evidence type="ECO:0000313" key="1">
    <source>
        <dbReference type="EMBL" id="CUK17096.1"/>
    </source>
</evidence>
<protein>
    <submittedName>
        <fullName evidence="1">Uncharacterized protein</fullName>
    </submittedName>
</protein>
<dbReference type="EMBL" id="CYUD01000016">
    <property type="protein sequence ID" value="CUK17096.1"/>
    <property type="molecule type" value="Genomic_DNA"/>
</dbReference>
<accession>A0A0P1IJP8</accession>
<dbReference type="Proteomes" id="UP000051260">
    <property type="component" value="Unassembled WGS sequence"/>
</dbReference>
<organism evidence="1 2">
    <name type="scientific">Ruegeria denitrificans</name>
    <dbReference type="NCBI Taxonomy" id="1715692"/>
    <lineage>
        <taxon>Bacteria</taxon>
        <taxon>Pseudomonadati</taxon>
        <taxon>Pseudomonadota</taxon>
        <taxon>Alphaproteobacteria</taxon>
        <taxon>Rhodobacterales</taxon>
        <taxon>Roseobacteraceae</taxon>
        <taxon>Ruegeria</taxon>
    </lineage>
</organism>